<feature type="region of interest" description="Disordered" evidence="6">
    <location>
        <begin position="450"/>
        <end position="469"/>
    </location>
</feature>
<dbReference type="FunFam" id="3.20.20.140:FF:000174">
    <property type="entry name" value="Dihydropyrimidinase-related protein 2"/>
    <property type="match status" value="1"/>
</dbReference>
<keyword evidence="4" id="KW-0378">Hydrolase</keyword>
<feature type="domain" description="Amidohydrolase-related" evidence="7">
    <location>
        <begin position="53"/>
        <end position="439"/>
    </location>
</feature>
<dbReference type="Gene3D" id="3.20.20.140">
    <property type="entry name" value="Metal-dependent hydrolases"/>
    <property type="match status" value="1"/>
</dbReference>
<dbReference type="GO" id="GO:0005829">
    <property type="term" value="C:cytosol"/>
    <property type="evidence" value="ECO:0007669"/>
    <property type="project" value="TreeGrafter"/>
</dbReference>
<evidence type="ECO:0000256" key="3">
    <source>
        <dbReference type="ARBA" id="ARBA00022723"/>
    </source>
</evidence>
<dbReference type="SUPFAM" id="SSF51338">
    <property type="entry name" value="Composite domain of metallo-dependent hydrolases"/>
    <property type="match status" value="1"/>
</dbReference>
<dbReference type="SUPFAM" id="SSF51556">
    <property type="entry name" value="Metallo-dependent hydrolases"/>
    <property type="match status" value="1"/>
</dbReference>
<organism evidence="8 9">
    <name type="scientific">Tranquillimonas alkanivorans</name>
    <dbReference type="NCBI Taxonomy" id="441119"/>
    <lineage>
        <taxon>Bacteria</taxon>
        <taxon>Pseudomonadati</taxon>
        <taxon>Pseudomonadota</taxon>
        <taxon>Alphaproteobacteria</taxon>
        <taxon>Rhodobacterales</taxon>
        <taxon>Roseobacteraceae</taxon>
        <taxon>Tranquillimonas</taxon>
    </lineage>
</organism>
<dbReference type="PANTHER" id="PTHR11647">
    <property type="entry name" value="HYDRANTOINASE/DIHYDROPYRIMIDINASE FAMILY MEMBER"/>
    <property type="match status" value="1"/>
</dbReference>
<dbReference type="InterPro" id="IPR032466">
    <property type="entry name" value="Metal_Hydrolase"/>
</dbReference>
<evidence type="ECO:0000256" key="6">
    <source>
        <dbReference type="SAM" id="MobiDB-lite"/>
    </source>
</evidence>
<evidence type="ECO:0000259" key="7">
    <source>
        <dbReference type="Pfam" id="PF01979"/>
    </source>
</evidence>
<evidence type="ECO:0000256" key="5">
    <source>
        <dbReference type="PIRSR" id="PIRSR611778-50"/>
    </source>
</evidence>
<dbReference type="InterPro" id="IPR050378">
    <property type="entry name" value="Metallo-dep_Hydrolases_sf"/>
</dbReference>
<dbReference type="InterPro" id="IPR011778">
    <property type="entry name" value="Hydantoinase/dihydroPyrase"/>
</dbReference>
<dbReference type="GO" id="GO:0046872">
    <property type="term" value="F:metal ion binding"/>
    <property type="evidence" value="ECO:0007669"/>
    <property type="project" value="UniProtKB-KW"/>
</dbReference>
<evidence type="ECO:0000256" key="2">
    <source>
        <dbReference type="ARBA" id="ARBA00008829"/>
    </source>
</evidence>
<keyword evidence="9" id="KW-1185">Reference proteome</keyword>
<dbReference type="Proteomes" id="UP000199356">
    <property type="component" value="Unassembled WGS sequence"/>
</dbReference>
<dbReference type="Gene3D" id="2.30.40.10">
    <property type="entry name" value="Urease, subunit C, domain 1"/>
    <property type="match status" value="1"/>
</dbReference>
<protein>
    <submittedName>
        <fullName evidence="8">Dihydropyrimidinase</fullName>
    </submittedName>
</protein>
<dbReference type="NCBIfam" id="TIGR02033">
    <property type="entry name" value="D-hydantoinase"/>
    <property type="match status" value="1"/>
</dbReference>
<dbReference type="GO" id="GO:0016812">
    <property type="term" value="F:hydrolase activity, acting on carbon-nitrogen (but not peptide) bonds, in cyclic amides"/>
    <property type="evidence" value="ECO:0007669"/>
    <property type="project" value="TreeGrafter"/>
</dbReference>
<dbReference type="InterPro" id="IPR011059">
    <property type="entry name" value="Metal-dep_hydrolase_composite"/>
</dbReference>
<evidence type="ECO:0000256" key="1">
    <source>
        <dbReference type="ARBA" id="ARBA00001947"/>
    </source>
</evidence>
<comment type="cofactor">
    <cofactor evidence="1">
        <name>Zn(2+)</name>
        <dbReference type="ChEBI" id="CHEBI:29105"/>
    </cofactor>
</comment>
<comment type="similarity">
    <text evidence="2">Belongs to the metallo-dependent hydrolases superfamily. Hydantoinase/dihydropyrimidinase family.</text>
</comment>
<sequence>MPAGEYDLVIRGAHVADAGGAGDGDLAIRDGRVAAVGRGLGPGREEIDARGKLVLPGGVDTHCHIEQLSGAGVMNADTFETATRSALYGGTTTTVSFAAQHPGMRIADVVADYAELARRGAMCDHAFHMIVADTSGDNLDDVARLIEEGHRSIKVFTTYDKVRLDDAAILQVLRVARAHGALVCFHAENDAIIRDATARLLAEGRTAPRDHAASHPRMAEIEALERICRFAEYTGQPVMLFHVSTREGVEIVRAARARGAPVWAETCTHYLFQTVDTLDRPDGAAFMCSPPQREAADVEALWHALDQRDLQLVTSDHAPYRMDESGKFLHGRDAPFNKIANGMPGLELRLPVLFDAMVSRGRLGLAAFVELTSAAPARLFGLTGKGALRPGMDADVVLWDPEREVTYAADDLHDNVGYNPFAGHTVKGWPETVLLRGRVAVDGGTLHVEPGQGRRVPMEKSPAMAAEKP</sequence>
<feature type="modified residue" description="N6-carboxylysine" evidence="5">
    <location>
        <position position="154"/>
    </location>
</feature>
<dbReference type="OrthoDB" id="9775759at2"/>
<proteinExistence type="inferred from homology"/>
<keyword evidence="3" id="KW-0479">Metal-binding</keyword>
<evidence type="ECO:0000313" key="8">
    <source>
        <dbReference type="EMBL" id="SFP63309.1"/>
    </source>
</evidence>
<gene>
    <name evidence="8" type="ORF">SAMN04488047_109145</name>
</gene>
<dbReference type="InterPro" id="IPR006680">
    <property type="entry name" value="Amidohydro-rel"/>
</dbReference>
<reference evidence="8 9" key="1">
    <citation type="submission" date="2016-10" db="EMBL/GenBank/DDBJ databases">
        <authorList>
            <person name="de Groot N.N."/>
        </authorList>
    </citation>
    <scope>NUCLEOTIDE SEQUENCE [LARGE SCALE GENOMIC DNA]</scope>
    <source>
        <strain evidence="8 9">DSM 19547</strain>
    </source>
</reference>
<evidence type="ECO:0000256" key="4">
    <source>
        <dbReference type="ARBA" id="ARBA00022801"/>
    </source>
</evidence>
<evidence type="ECO:0000313" key="9">
    <source>
        <dbReference type="Proteomes" id="UP000199356"/>
    </source>
</evidence>
<dbReference type="Pfam" id="PF01979">
    <property type="entry name" value="Amidohydro_1"/>
    <property type="match status" value="1"/>
</dbReference>
<dbReference type="STRING" id="441119.SAMN04488047_109145"/>
<dbReference type="PANTHER" id="PTHR11647:SF1">
    <property type="entry name" value="COLLAPSIN RESPONSE MEDIATOR PROTEIN"/>
    <property type="match status" value="1"/>
</dbReference>
<dbReference type="EMBL" id="FOXA01000009">
    <property type="protein sequence ID" value="SFP63309.1"/>
    <property type="molecule type" value="Genomic_DNA"/>
</dbReference>
<accession>A0A1I5RXQ6</accession>
<name>A0A1I5RXQ6_9RHOB</name>
<dbReference type="RefSeq" id="WP_093422429.1">
    <property type="nucleotide sequence ID" value="NZ_FOXA01000009.1"/>
</dbReference>
<comment type="PTM">
    <text evidence="5">Carbamylation allows a single lysine to coordinate two divalent metal cations.</text>
</comment>
<dbReference type="AlphaFoldDB" id="A0A1I5RXQ6"/>